<reference evidence="2" key="1">
    <citation type="journal article" date="2019" name="Int. J. Syst. Evol. Microbiol.">
        <title>The Global Catalogue of Microorganisms (GCM) 10K type strain sequencing project: providing services to taxonomists for standard genome sequencing and annotation.</title>
        <authorList>
            <consortium name="The Broad Institute Genomics Platform"/>
            <consortium name="The Broad Institute Genome Sequencing Center for Infectious Disease"/>
            <person name="Wu L."/>
            <person name="Ma J."/>
        </authorList>
    </citation>
    <scope>NUCLEOTIDE SEQUENCE [LARGE SCALE GENOMIC DNA]</scope>
    <source>
        <strain evidence="2">KCTC 52490</strain>
    </source>
</reference>
<protein>
    <recommendedName>
        <fullName evidence="3">DUF4390 domain-containing protein</fullName>
    </recommendedName>
</protein>
<accession>A0ABW6AL92</accession>
<dbReference type="RefSeq" id="WP_381501693.1">
    <property type="nucleotide sequence ID" value="NZ_JBHUOM010000007.1"/>
</dbReference>
<comment type="caution">
    <text evidence="1">The sequence shown here is derived from an EMBL/GenBank/DDBJ whole genome shotgun (WGS) entry which is preliminary data.</text>
</comment>
<evidence type="ECO:0008006" key="3">
    <source>
        <dbReference type="Google" id="ProtNLM"/>
    </source>
</evidence>
<organism evidence="1 2">
    <name type="scientific">Spirosoma flavum</name>
    <dbReference type="NCBI Taxonomy" id="2048557"/>
    <lineage>
        <taxon>Bacteria</taxon>
        <taxon>Pseudomonadati</taxon>
        <taxon>Bacteroidota</taxon>
        <taxon>Cytophagia</taxon>
        <taxon>Cytophagales</taxon>
        <taxon>Cytophagaceae</taxon>
        <taxon>Spirosoma</taxon>
    </lineage>
</organism>
<name>A0ABW6AL92_9BACT</name>
<dbReference type="Proteomes" id="UP001597512">
    <property type="component" value="Unassembled WGS sequence"/>
</dbReference>
<gene>
    <name evidence="1" type="ORF">ACFS25_13820</name>
</gene>
<evidence type="ECO:0000313" key="1">
    <source>
        <dbReference type="EMBL" id="MFD2934868.1"/>
    </source>
</evidence>
<evidence type="ECO:0000313" key="2">
    <source>
        <dbReference type="Proteomes" id="UP001597512"/>
    </source>
</evidence>
<proteinExistence type="predicted"/>
<sequence length="195" mass="22382">MRLFYSFIIWVTLLTPGALTSQRKVMFATSDVSIRTSVPIADSLQAGQVVLAFLSWYKTHMQAINRRPLINQPVGKPYSVNLKNGEYYLAYLKSSHLLSDTYLNQWRIYFKEHNKSFRLNPQDEGPPDGFEFDLVLQSQDVEKQLASLKSMKINKVTIVRNQATVALTLLGAYEFRLVRQSNHLVINEILNIGQE</sequence>
<dbReference type="EMBL" id="JBHUOM010000007">
    <property type="protein sequence ID" value="MFD2934868.1"/>
    <property type="molecule type" value="Genomic_DNA"/>
</dbReference>
<keyword evidence="2" id="KW-1185">Reference proteome</keyword>